<evidence type="ECO:0000313" key="3">
    <source>
        <dbReference type="Proteomes" id="UP001235547"/>
    </source>
</evidence>
<accession>A0ABY8D2C7</accession>
<feature type="transmembrane region" description="Helical" evidence="1">
    <location>
        <begin position="91"/>
        <end position="110"/>
    </location>
</feature>
<protein>
    <submittedName>
        <fullName evidence="2">Uncharacterized protein</fullName>
    </submittedName>
</protein>
<keyword evidence="1" id="KW-0812">Transmembrane</keyword>
<evidence type="ECO:0000256" key="1">
    <source>
        <dbReference type="SAM" id="Phobius"/>
    </source>
</evidence>
<proteinExistence type="predicted"/>
<name>A0ABY8D2C7_9HYPH</name>
<keyword evidence="3" id="KW-1185">Reference proteome</keyword>
<dbReference type="EMBL" id="CP120371">
    <property type="protein sequence ID" value="WEX83306.1"/>
    <property type="molecule type" value="Genomic_DNA"/>
</dbReference>
<dbReference type="RefSeq" id="WP_280734116.1">
    <property type="nucleotide sequence ID" value="NZ_CP120368.1"/>
</dbReference>
<reference evidence="2 3" key="1">
    <citation type="submission" date="2023-03" db="EMBL/GenBank/DDBJ databases">
        <authorList>
            <person name="Kaur S."/>
            <person name="Espinosa-Saiz D."/>
            <person name="Velazquez E."/>
            <person name="Menendez E."/>
            <person name="diCenzo G.C."/>
        </authorList>
    </citation>
    <scope>NUCLEOTIDE SEQUENCE [LARGE SCALE GENOMIC DNA]</scope>
    <source>
        <strain evidence="2 3">LMG 27395</strain>
    </source>
</reference>
<evidence type="ECO:0000313" key="2">
    <source>
        <dbReference type="EMBL" id="WEX83306.1"/>
    </source>
</evidence>
<keyword evidence="1" id="KW-1133">Transmembrane helix</keyword>
<sequence>MTFNSAELDSGEWGFSRWRVNGYFLPDPDSRHQGFSKTMRLGNKMTVPVVLAVSLSVALMLGAFIAGWTANSPDDCSGTFSCLSANEWGDYLAGVSAPVAFVWLVTAVFIQSRELAEQRKELALTREEFKLNRDVLKGQADSFAAQTEALMQERATEEFRERVRVLRVWVERTHSNFQEVHTGYSENGNPLSERKDTGYLTADMPAEPTTYFAELIRRIAVSIANLRLGEQGVDVAWLAYGKVTEIYALEQRLLKIVELKDRVSPSRWRC</sequence>
<organism evidence="2 3">
    <name type="scientific">Sinorhizobium numidicum</name>
    <dbReference type="NCBI Taxonomy" id="680248"/>
    <lineage>
        <taxon>Bacteria</taxon>
        <taxon>Pseudomonadati</taxon>
        <taxon>Pseudomonadota</taxon>
        <taxon>Alphaproteobacteria</taxon>
        <taxon>Hyphomicrobiales</taxon>
        <taxon>Rhizobiaceae</taxon>
        <taxon>Sinorhizobium/Ensifer group</taxon>
        <taxon>Sinorhizobium</taxon>
    </lineage>
</organism>
<gene>
    <name evidence="2" type="ORF">PYH38_005677</name>
</gene>
<keyword evidence="1" id="KW-0472">Membrane</keyword>
<feature type="transmembrane region" description="Helical" evidence="1">
    <location>
        <begin position="47"/>
        <end position="71"/>
    </location>
</feature>
<dbReference type="Proteomes" id="UP001235547">
    <property type="component" value="Chromosome 1"/>
</dbReference>